<dbReference type="InterPro" id="IPR001610">
    <property type="entry name" value="PAC"/>
</dbReference>
<dbReference type="CDD" id="cd00130">
    <property type="entry name" value="PAS"/>
    <property type="match status" value="5"/>
</dbReference>
<dbReference type="Pfam" id="PF08448">
    <property type="entry name" value="PAS_4"/>
    <property type="match status" value="2"/>
</dbReference>
<dbReference type="NCBIfam" id="TIGR00254">
    <property type="entry name" value="GGDEF"/>
    <property type="match status" value="1"/>
</dbReference>
<evidence type="ECO:0000313" key="6">
    <source>
        <dbReference type="Proteomes" id="UP000269301"/>
    </source>
</evidence>
<evidence type="ECO:0000259" key="3">
    <source>
        <dbReference type="PROSITE" id="PS50113"/>
    </source>
</evidence>
<feature type="domain" description="PAS" evidence="2">
    <location>
        <begin position="666"/>
        <end position="736"/>
    </location>
</feature>
<dbReference type="InterPro" id="IPR052155">
    <property type="entry name" value="Biofilm_reg_signaling"/>
</dbReference>
<dbReference type="Proteomes" id="UP000269301">
    <property type="component" value="Unassembled WGS sequence"/>
</dbReference>
<dbReference type="RefSeq" id="WP_121204646.1">
    <property type="nucleotide sequence ID" value="NZ_RBZP01000009.1"/>
</dbReference>
<reference evidence="5 6" key="1">
    <citation type="journal article" date="2016" name="Int. J. Syst. Evol. Microbiol.">
        <title>Oceanobacillus halophilus sp. nov., a novel moderately halophilic bacterium from a hypersaline lake.</title>
        <authorList>
            <person name="Amoozegar M.A."/>
            <person name="Bagheri M."/>
            <person name="Makhdoumi A."/>
            <person name="Nikou M.M."/>
            <person name="Fazeli S.A.S."/>
            <person name="Schumann P."/>
            <person name="Sproer C."/>
            <person name="Sanchez-Porro C."/>
            <person name="Ventosa A."/>
        </authorList>
    </citation>
    <scope>NUCLEOTIDE SEQUENCE [LARGE SCALE GENOMIC DNA]</scope>
    <source>
        <strain evidence="5 6">DSM 23996</strain>
    </source>
</reference>
<keyword evidence="1" id="KW-0175">Coiled coil</keyword>
<dbReference type="InterPro" id="IPR013656">
    <property type="entry name" value="PAS_4"/>
</dbReference>
<dbReference type="InterPro" id="IPR000700">
    <property type="entry name" value="PAS-assoc_C"/>
</dbReference>
<dbReference type="InterPro" id="IPR000160">
    <property type="entry name" value="GGDEF_dom"/>
</dbReference>
<dbReference type="SUPFAM" id="SSF55073">
    <property type="entry name" value="Nucleotide cyclase"/>
    <property type="match status" value="1"/>
</dbReference>
<dbReference type="SUPFAM" id="SSF55785">
    <property type="entry name" value="PYP-like sensor domain (PAS domain)"/>
    <property type="match status" value="6"/>
</dbReference>
<dbReference type="Pfam" id="PF00990">
    <property type="entry name" value="GGDEF"/>
    <property type="match status" value="1"/>
</dbReference>
<dbReference type="PANTHER" id="PTHR44757:SF2">
    <property type="entry name" value="BIOFILM ARCHITECTURE MAINTENANCE PROTEIN MBAA"/>
    <property type="match status" value="1"/>
</dbReference>
<gene>
    <name evidence="5" type="ORF">D8M06_11980</name>
</gene>
<feature type="domain" description="PAC" evidence="3">
    <location>
        <begin position="737"/>
        <end position="791"/>
    </location>
</feature>
<dbReference type="InterPro" id="IPR000014">
    <property type="entry name" value="PAS"/>
</dbReference>
<evidence type="ECO:0000259" key="4">
    <source>
        <dbReference type="PROSITE" id="PS50887"/>
    </source>
</evidence>
<dbReference type="EMBL" id="RBZP01000009">
    <property type="protein sequence ID" value="RKQ32650.1"/>
    <property type="molecule type" value="Genomic_DNA"/>
</dbReference>
<accession>A0A495A045</accession>
<sequence>MSMEDMLNKWKQNDLVEQIKQRMNIKGNSEDSKVLQMMLTGIEALKMMIYVMEVKNGQFYYVFANQMGLEFLQMEEVDSLEGKKFEEVLSQESAEYLTSQYEKAASSKSFTSFENEVQLQNGHKMKHETFLTSFSEQGNRYIFALVQDVTDKAKELEEITQLNRRLDEKEQLFNSLPKNSNKPFFMFNKGGYFLELNEATEAVTGYSDTHLVGKHFSKIVHPHEQKKVEEKFRLALQGKTVEYETTIYHKDGHEVVVSVENVPLVINGELKGVYGIAMDMTQQKKDMDGIQQEKMIYQSFLEDNSDSICIINKDKKVQYVNRAYVTDLGYTAEEVIGQEMPAVPDWLKKETDDLYDEVLQGNKRKAFSVQRQKKSGGLIDLSLTLSPIYDETGDIIGIACSGRDITEIKRKASKLMKEKEELEHVWNLTSTAFCLIGYNGEILRANTSFEEMFHLNLLELQKPMLSDIQPEYFHNQIESFLKRLQENNKPIYLRTKQLRKDGKEFDVEVSYNPVQKGNVLAVVSYVDVTDSTSTLNEIKENAETYKQIVETIPEAMMIHQEGRVKYINEKGLELLKAKNPNQVIDQDVLTFVHPKFHNQVLERMQLVEKDSLPAEPLEEIFINLEGGSFYADALNTLIKFQGKDSVLVMARDISSRKRAEKNLKETEERFRIIAENSMDIIKIVSPEGRITFASPAVESILGYPVRDMVGKMFSKFVHPDDVERINQAFTSLFETKENLEIEVRRKHVEGYSIWLHSHLIPIVDDKGELDKIVVISRDITDNKRKEEKLSKMAYYDQLTGLPNRRLFNDHLEQAMYTTDRTGKQTALFVLDCDKFKEINDTLGHDVGDEVIKEFANRVKSCIRKTDTLSRLGGDEFTIVLPELKNEIVAVEVANRILKKVKEPMHINGHQIEITASIGIAFYPLNGRDFNRLFKEADENLYEAKDRGGDTMFSRIY</sequence>
<feature type="domain" description="PAS" evidence="2">
    <location>
        <begin position="169"/>
        <end position="239"/>
    </location>
</feature>
<evidence type="ECO:0000259" key="2">
    <source>
        <dbReference type="PROSITE" id="PS50112"/>
    </source>
</evidence>
<dbReference type="InterPro" id="IPR029787">
    <property type="entry name" value="Nucleotide_cyclase"/>
</dbReference>
<dbReference type="AlphaFoldDB" id="A0A495A045"/>
<dbReference type="PROSITE" id="PS50113">
    <property type="entry name" value="PAC"/>
    <property type="match status" value="2"/>
</dbReference>
<feature type="domain" description="PAS" evidence="2">
    <location>
        <begin position="293"/>
        <end position="360"/>
    </location>
</feature>
<dbReference type="SMART" id="SM00086">
    <property type="entry name" value="PAC"/>
    <property type="match status" value="6"/>
</dbReference>
<evidence type="ECO:0000313" key="5">
    <source>
        <dbReference type="EMBL" id="RKQ32650.1"/>
    </source>
</evidence>
<dbReference type="OrthoDB" id="9759607at2"/>
<dbReference type="FunFam" id="3.30.70.270:FF:000001">
    <property type="entry name" value="Diguanylate cyclase domain protein"/>
    <property type="match status" value="1"/>
</dbReference>
<dbReference type="SMART" id="SM00267">
    <property type="entry name" value="GGDEF"/>
    <property type="match status" value="1"/>
</dbReference>
<dbReference type="PROSITE" id="PS50887">
    <property type="entry name" value="GGDEF"/>
    <property type="match status" value="1"/>
</dbReference>
<dbReference type="Gene3D" id="3.30.450.20">
    <property type="entry name" value="PAS domain"/>
    <property type="match status" value="6"/>
</dbReference>
<dbReference type="Pfam" id="PF08447">
    <property type="entry name" value="PAS_3"/>
    <property type="match status" value="1"/>
</dbReference>
<dbReference type="SMART" id="SM00091">
    <property type="entry name" value="PAS"/>
    <property type="match status" value="6"/>
</dbReference>
<protein>
    <submittedName>
        <fullName evidence="5">PAS domain S-box protein</fullName>
    </submittedName>
</protein>
<dbReference type="PANTHER" id="PTHR44757">
    <property type="entry name" value="DIGUANYLATE CYCLASE DGCP"/>
    <property type="match status" value="1"/>
</dbReference>
<dbReference type="Pfam" id="PF13426">
    <property type="entry name" value="PAS_9"/>
    <property type="match status" value="3"/>
</dbReference>
<dbReference type="InterPro" id="IPR035965">
    <property type="entry name" value="PAS-like_dom_sf"/>
</dbReference>
<organism evidence="5 6">
    <name type="scientific">Oceanobacillus halophilus</name>
    <dbReference type="NCBI Taxonomy" id="930130"/>
    <lineage>
        <taxon>Bacteria</taxon>
        <taxon>Bacillati</taxon>
        <taxon>Bacillota</taxon>
        <taxon>Bacilli</taxon>
        <taxon>Bacillales</taxon>
        <taxon>Bacillaceae</taxon>
        <taxon>Oceanobacillus</taxon>
    </lineage>
</organism>
<name>A0A495A045_9BACI</name>
<dbReference type="PROSITE" id="PS50112">
    <property type="entry name" value="PAS"/>
    <property type="match status" value="3"/>
</dbReference>
<feature type="domain" description="GGDEF" evidence="4">
    <location>
        <begin position="823"/>
        <end position="956"/>
    </location>
</feature>
<dbReference type="InterPro" id="IPR013655">
    <property type="entry name" value="PAS_fold_3"/>
</dbReference>
<dbReference type="InterPro" id="IPR043128">
    <property type="entry name" value="Rev_trsase/Diguanyl_cyclase"/>
</dbReference>
<dbReference type="Gene3D" id="3.30.70.270">
    <property type="match status" value="1"/>
</dbReference>
<dbReference type="NCBIfam" id="TIGR00229">
    <property type="entry name" value="sensory_box"/>
    <property type="match status" value="5"/>
</dbReference>
<feature type="domain" description="PAC" evidence="3">
    <location>
        <begin position="365"/>
        <end position="417"/>
    </location>
</feature>
<keyword evidence="6" id="KW-1185">Reference proteome</keyword>
<evidence type="ECO:0000256" key="1">
    <source>
        <dbReference type="SAM" id="Coils"/>
    </source>
</evidence>
<proteinExistence type="predicted"/>
<dbReference type="CDD" id="cd01949">
    <property type="entry name" value="GGDEF"/>
    <property type="match status" value="1"/>
</dbReference>
<feature type="coiled-coil region" evidence="1">
    <location>
        <begin position="649"/>
        <end position="676"/>
    </location>
</feature>
<comment type="caution">
    <text evidence="5">The sequence shown here is derived from an EMBL/GenBank/DDBJ whole genome shotgun (WGS) entry which is preliminary data.</text>
</comment>